<dbReference type="OrthoDB" id="2143914at2759"/>
<dbReference type="STRING" id="4558.A0A1B6PU47"/>
<dbReference type="EMBL" id="CM000764">
    <property type="protein sequence ID" value="KXG29192.1"/>
    <property type="molecule type" value="Genomic_DNA"/>
</dbReference>
<organism evidence="10 11">
    <name type="scientific">Sorghum bicolor</name>
    <name type="common">Sorghum</name>
    <name type="synonym">Sorghum vulgare</name>
    <dbReference type="NCBI Taxonomy" id="4558"/>
    <lineage>
        <taxon>Eukaryota</taxon>
        <taxon>Viridiplantae</taxon>
        <taxon>Streptophyta</taxon>
        <taxon>Embryophyta</taxon>
        <taxon>Tracheophyta</taxon>
        <taxon>Spermatophyta</taxon>
        <taxon>Magnoliopsida</taxon>
        <taxon>Liliopsida</taxon>
        <taxon>Poales</taxon>
        <taxon>Poaceae</taxon>
        <taxon>PACMAD clade</taxon>
        <taxon>Panicoideae</taxon>
        <taxon>Andropogonodae</taxon>
        <taxon>Andropogoneae</taxon>
        <taxon>Sorghinae</taxon>
        <taxon>Sorghum</taxon>
    </lineage>
</organism>
<dbReference type="FunFam" id="1.10.10.60:FF:000259">
    <property type="entry name" value="MYB transcription factor"/>
    <property type="match status" value="1"/>
</dbReference>
<dbReference type="SUPFAM" id="SSF46689">
    <property type="entry name" value="Homeodomain-like"/>
    <property type="match status" value="1"/>
</dbReference>
<dbReference type="PANTHER" id="PTHR45675:SF2">
    <property type="entry name" value="MYB-RELATED PROTEIN MYBAS1"/>
    <property type="match status" value="1"/>
</dbReference>
<evidence type="ECO:0000256" key="2">
    <source>
        <dbReference type="ARBA" id="ARBA00022737"/>
    </source>
</evidence>
<dbReference type="PROSITE" id="PS51294">
    <property type="entry name" value="HTH_MYB"/>
    <property type="match status" value="2"/>
</dbReference>
<dbReference type="Pfam" id="PF00249">
    <property type="entry name" value="Myb_DNA-binding"/>
    <property type="match status" value="2"/>
</dbReference>
<feature type="domain" description="Myb-like" evidence="8">
    <location>
        <begin position="5"/>
        <end position="57"/>
    </location>
</feature>
<keyword evidence="6" id="KW-0539">Nucleus</keyword>
<evidence type="ECO:0000256" key="4">
    <source>
        <dbReference type="ARBA" id="ARBA00023125"/>
    </source>
</evidence>
<dbReference type="Gramene" id="KXG29192">
    <property type="protein sequence ID" value="KXG29192"/>
    <property type="gene ID" value="SORBI_3005G224800"/>
</dbReference>
<keyword evidence="4" id="KW-0238">DNA-binding</keyword>
<reference evidence="11" key="2">
    <citation type="journal article" date="2018" name="Plant J.">
        <title>The Sorghum bicolor reference genome: improved assembly, gene annotations, a transcriptome atlas, and signatures of genome organization.</title>
        <authorList>
            <person name="McCormick R.F."/>
            <person name="Truong S.K."/>
            <person name="Sreedasyam A."/>
            <person name="Jenkins J."/>
            <person name="Shu S."/>
            <person name="Sims D."/>
            <person name="Kennedy M."/>
            <person name="Amirebrahimi M."/>
            <person name="Weers B.D."/>
            <person name="McKinley B."/>
            <person name="Mattison A."/>
            <person name="Morishige D.T."/>
            <person name="Grimwood J."/>
            <person name="Schmutz J."/>
            <person name="Mullet J.E."/>
        </authorList>
    </citation>
    <scope>NUCLEOTIDE SEQUENCE [LARGE SCALE GENOMIC DNA]</scope>
    <source>
        <strain evidence="11">cv. BTx623</strain>
    </source>
</reference>
<feature type="domain" description="HTH myb-type" evidence="9">
    <location>
        <begin position="58"/>
        <end position="112"/>
    </location>
</feature>
<evidence type="ECO:0000256" key="1">
    <source>
        <dbReference type="ARBA" id="ARBA00004123"/>
    </source>
</evidence>
<dbReference type="SMART" id="SM00717">
    <property type="entry name" value="SANT"/>
    <property type="match status" value="2"/>
</dbReference>
<comment type="subcellular location">
    <subcellularLocation>
        <location evidence="1">Nucleus</location>
    </subcellularLocation>
</comment>
<dbReference type="SMR" id="A0A1B6PU47"/>
<feature type="domain" description="Myb-like" evidence="8">
    <location>
        <begin position="58"/>
        <end position="108"/>
    </location>
</feature>
<dbReference type="GO" id="GO:0043565">
    <property type="term" value="F:sequence-specific DNA binding"/>
    <property type="evidence" value="ECO:0000318"/>
    <property type="project" value="GO_Central"/>
</dbReference>
<dbReference type="GO" id="GO:0005634">
    <property type="term" value="C:nucleus"/>
    <property type="evidence" value="ECO:0000318"/>
    <property type="project" value="GO_Central"/>
</dbReference>
<sequence length="228" mass="26355">MVTVREEMRKGPWTEQEDMQLVCTVRLFGDRRWDFIAQVSGLNRTGKSCRLRWVNYLHPGLKHGRMSPQEERLIIELHARWGNRWSRIARRLPGRTDNEIKNYWRTHMRKKAQERKMSMSSPSSSCSSLTYQACHLDTVPVIGMSSGDTHNGGCVTSALENTQSVMDGYPMDQIWKEIEAPQAPALLGIAEGKEKTCSSIPCHLPSSAMWDYKYPEVFWKMEDQEIMM</sequence>
<evidence type="ECO:0000256" key="6">
    <source>
        <dbReference type="ARBA" id="ARBA00023242"/>
    </source>
</evidence>
<dbReference type="InterPro" id="IPR001005">
    <property type="entry name" value="SANT/Myb"/>
</dbReference>
<evidence type="ECO:0000313" key="10">
    <source>
        <dbReference type="EMBL" id="KXG29192.1"/>
    </source>
</evidence>
<evidence type="ECO:0000256" key="5">
    <source>
        <dbReference type="ARBA" id="ARBA00023163"/>
    </source>
</evidence>
<dbReference type="FunCoup" id="A0A1B6PU47">
    <property type="interactions" value="25"/>
</dbReference>
<dbReference type="FunFam" id="1.10.10.60:FF:000011">
    <property type="entry name" value="Myb transcription factor"/>
    <property type="match status" value="1"/>
</dbReference>
<gene>
    <name evidence="10" type="ORF">SORBI_3005G224800</name>
</gene>
<proteinExistence type="predicted"/>
<keyword evidence="11" id="KW-1185">Reference proteome</keyword>
<dbReference type="InterPro" id="IPR044676">
    <property type="entry name" value="EOBI/EOBII-like_plant"/>
</dbReference>
<dbReference type="InParanoid" id="A0A1B6PU47"/>
<evidence type="ECO:0000256" key="3">
    <source>
        <dbReference type="ARBA" id="ARBA00023015"/>
    </source>
</evidence>
<dbReference type="InterPro" id="IPR017930">
    <property type="entry name" value="Myb_dom"/>
</dbReference>
<reference evidence="10 11" key="1">
    <citation type="journal article" date="2009" name="Nature">
        <title>The Sorghum bicolor genome and the diversification of grasses.</title>
        <authorList>
            <person name="Paterson A.H."/>
            <person name="Bowers J.E."/>
            <person name="Bruggmann R."/>
            <person name="Dubchak I."/>
            <person name="Grimwood J."/>
            <person name="Gundlach H."/>
            <person name="Haberer G."/>
            <person name="Hellsten U."/>
            <person name="Mitros T."/>
            <person name="Poliakov A."/>
            <person name="Schmutz J."/>
            <person name="Spannagl M."/>
            <person name="Tang H."/>
            <person name="Wang X."/>
            <person name="Wicker T."/>
            <person name="Bharti A.K."/>
            <person name="Chapman J."/>
            <person name="Feltus F.A."/>
            <person name="Gowik U."/>
            <person name="Grigoriev I.V."/>
            <person name="Lyons E."/>
            <person name="Maher C.A."/>
            <person name="Martis M."/>
            <person name="Narechania A."/>
            <person name="Otillar R.P."/>
            <person name="Penning B.W."/>
            <person name="Salamov A.A."/>
            <person name="Wang Y."/>
            <person name="Zhang L."/>
            <person name="Carpita N.C."/>
            <person name="Freeling M."/>
            <person name="Gingle A.R."/>
            <person name="Hash C.T."/>
            <person name="Keller B."/>
            <person name="Klein P."/>
            <person name="Kresovich S."/>
            <person name="McCann M.C."/>
            <person name="Ming R."/>
            <person name="Peterson D.G."/>
            <person name="Mehboob-ur-Rahman"/>
            <person name="Ware D."/>
            <person name="Westhoff P."/>
            <person name="Mayer K.F."/>
            <person name="Messing J."/>
            <person name="Rokhsar D.S."/>
        </authorList>
    </citation>
    <scope>NUCLEOTIDE SEQUENCE [LARGE SCALE GENOMIC DNA]</scope>
    <source>
        <strain evidence="11">cv. BTx623</strain>
    </source>
</reference>
<dbReference type="PANTHER" id="PTHR45675">
    <property type="entry name" value="MYB TRANSCRIPTION FACTOR-RELATED-RELATED"/>
    <property type="match status" value="1"/>
</dbReference>
<dbReference type="GO" id="GO:0006355">
    <property type="term" value="P:regulation of DNA-templated transcription"/>
    <property type="evidence" value="ECO:0000318"/>
    <property type="project" value="GO_Central"/>
</dbReference>
<evidence type="ECO:0000259" key="8">
    <source>
        <dbReference type="PROSITE" id="PS50090"/>
    </source>
</evidence>
<dbReference type="OMA" id="TMDQIWR"/>
<dbReference type="InterPro" id="IPR009057">
    <property type="entry name" value="Homeodomain-like_sf"/>
</dbReference>
<dbReference type="Gene3D" id="1.10.10.60">
    <property type="entry name" value="Homeodomain-like"/>
    <property type="match status" value="2"/>
</dbReference>
<evidence type="ECO:0000313" key="11">
    <source>
        <dbReference type="Proteomes" id="UP000000768"/>
    </source>
</evidence>
<dbReference type="Proteomes" id="UP000000768">
    <property type="component" value="Chromosome 5"/>
</dbReference>
<name>A0A1B6PU47_SORBI</name>
<keyword evidence="5" id="KW-0804">Transcription</keyword>
<dbReference type="AlphaFoldDB" id="A0A1B6PU47"/>
<keyword evidence="3" id="KW-0805">Transcription regulation</keyword>
<feature type="domain" description="HTH myb-type" evidence="9">
    <location>
        <begin position="5"/>
        <end position="57"/>
    </location>
</feature>
<dbReference type="GO" id="GO:0003700">
    <property type="term" value="F:DNA-binding transcription factor activity"/>
    <property type="evidence" value="ECO:0007669"/>
    <property type="project" value="InterPro"/>
</dbReference>
<protein>
    <submittedName>
        <fullName evidence="10">Uncharacterized protein</fullName>
    </submittedName>
</protein>
<comment type="function">
    <text evidence="7">Transcription factor.</text>
</comment>
<keyword evidence="2" id="KW-0677">Repeat</keyword>
<dbReference type="PROSITE" id="PS50090">
    <property type="entry name" value="MYB_LIKE"/>
    <property type="match status" value="2"/>
</dbReference>
<accession>A0A1B6PU47</accession>
<dbReference type="ExpressionAtlas" id="A0A1B6PU47">
    <property type="expression patterns" value="baseline and differential"/>
</dbReference>
<evidence type="ECO:0000259" key="9">
    <source>
        <dbReference type="PROSITE" id="PS51294"/>
    </source>
</evidence>
<evidence type="ECO:0000256" key="7">
    <source>
        <dbReference type="ARBA" id="ARBA00057804"/>
    </source>
</evidence>
<dbReference type="CDD" id="cd00167">
    <property type="entry name" value="SANT"/>
    <property type="match status" value="2"/>
</dbReference>